<sequence>GLEWSTTLGPEAHSPHLDFTHTHLNPGSHHRYLAGLKLWLSSGSYHTHDGSVMENSWGKADSLIHNPQSLRPIMKAAREKHLEKKHIY</sequence>
<keyword evidence="2" id="KW-1185">Reference proteome</keyword>
<feature type="non-terminal residue" evidence="1">
    <location>
        <position position="1"/>
    </location>
</feature>
<dbReference type="Proteomes" id="UP001479290">
    <property type="component" value="Unassembled WGS sequence"/>
</dbReference>
<evidence type="ECO:0000313" key="2">
    <source>
        <dbReference type="Proteomes" id="UP001479290"/>
    </source>
</evidence>
<accession>A0AAW1ZD43</accession>
<dbReference type="EMBL" id="JAWDJR010000018">
    <property type="protein sequence ID" value="KAK9958331.1"/>
    <property type="molecule type" value="Genomic_DNA"/>
</dbReference>
<gene>
    <name evidence="1" type="ORF">ABG768_010458</name>
</gene>
<organism evidence="1 2">
    <name type="scientific">Culter alburnus</name>
    <name type="common">Topmouth culter</name>
    <dbReference type="NCBI Taxonomy" id="194366"/>
    <lineage>
        <taxon>Eukaryota</taxon>
        <taxon>Metazoa</taxon>
        <taxon>Chordata</taxon>
        <taxon>Craniata</taxon>
        <taxon>Vertebrata</taxon>
        <taxon>Euteleostomi</taxon>
        <taxon>Actinopterygii</taxon>
        <taxon>Neopterygii</taxon>
        <taxon>Teleostei</taxon>
        <taxon>Ostariophysi</taxon>
        <taxon>Cypriniformes</taxon>
        <taxon>Xenocyprididae</taxon>
        <taxon>Xenocypridinae</taxon>
        <taxon>Culter</taxon>
    </lineage>
</organism>
<comment type="caution">
    <text evidence="1">The sequence shown here is derived from an EMBL/GenBank/DDBJ whole genome shotgun (WGS) entry which is preliminary data.</text>
</comment>
<protein>
    <submittedName>
        <fullName evidence="1">Uncharacterized protein</fullName>
    </submittedName>
</protein>
<proteinExistence type="predicted"/>
<dbReference type="AlphaFoldDB" id="A0AAW1ZD43"/>
<evidence type="ECO:0000313" key="1">
    <source>
        <dbReference type="EMBL" id="KAK9958331.1"/>
    </source>
</evidence>
<name>A0AAW1ZD43_CULAL</name>
<reference evidence="1 2" key="1">
    <citation type="submission" date="2024-05" db="EMBL/GenBank/DDBJ databases">
        <title>A high-quality chromosomal-level genome assembly of Topmouth culter (Culter alburnus).</title>
        <authorList>
            <person name="Zhao H."/>
        </authorList>
    </citation>
    <scope>NUCLEOTIDE SEQUENCE [LARGE SCALE GENOMIC DNA]</scope>
    <source>
        <strain evidence="1">CATC2023</strain>
        <tissue evidence="1">Muscle</tissue>
    </source>
</reference>